<evidence type="ECO:0000313" key="13">
    <source>
        <dbReference type="EMBL" id="SLM64181.1"/>
    </source>
</evidence>
<dbReference type="InterPro" id="IPR000189">
    <property type="entry name" value="Transglyc_AS"/>
</dbReference>
<evidence type="ECO:0000256" key="10">
    <source>
        <dbReference type="ARBA" id="ARBA00023316"/>
    </source>
</evidence>
<evidence type="ECO:0000256" key="1">
    <source>
        <dbReference type="ARBA" id="ARBA00001420"/>
    </source>
</evidence>
<sequence>MKKLFVLLFIAPLLVGCSGKKNNEYNEALVKDTNAFDILMGQFANNIENIWGLNEVLIAGPKDYVKYSDQYLTRSHVNFDAGTITIETISSTNYQVSLRQAIVTTLLMGDNASNTDLYSDANDIQISREPLLYGQVLDNTGQPIRWEGRAGSFADYLIQNKLQRRTSGMRVTWSVTMQLVPNHLDKRAHKYLPMVRQASERYGIDASLILAIMQTESSFNPYAVSRSDALGLMQVVQHSAGRDVFKMKGKWGQPSRSYLFDPESNIDTGTAYLSMLKNIYLAGIQNPTSQRYAMITAYNGGAGSVLRVFSNDKDTAFGIINSMSPNEIYQTLTTRHPSAESRHYLYKVNTAQKNYRAYSR</sequence>
<dbReference type="PANTHER" id="PTHR37423:SF2">
    <property type="entry name" value="MEMBRANE-BOUND LYTIC MUREIN TRANSGLYCOSYLASE C"/>
    <property type="match status" value="1"/>
</dbReference>
<keyword evidence="6" id="KW-0564">Palmitate</keyword>
<dbReference type="InterPro" id="IPR008258">
    <property type="entry name" value="Transglycosylase_SLT_dom_1"/>
</dbReference>
<keyword evidence="7" id="KW-0998">Cell outer membrane</keyword>
<dbReference type="KEGG" id="daq:DAQ1742_03370"/>
<dbReference type="PROSITE" id="PS00922">
    <property type="entry name" value="TRANSGLYCOSYLASE"/>
    <property type="match status" value="1"/>
</dbReference>
<evidence type="ECO:0000313" key="14">
    <source>
        <dbReference type="Proteomes" id="UP000294820"/>
    </source>
</evidence>
<evidence type="ECO:0000256" key="9">
    <source>
        <dbReference type="ARBA" id="ARBA00023288"/>
    </source>
</evidence>
<dbReference type="EMBL" id="LT615367">
    <property type="protein sequence ID" value="SLM64181.1"/>
    <property type="molecule type" value="Genomic_DNA"/>
</dbReference>
<dbReference type="Gene3D" id="1.10.530.10">
    <property type="match status" value="1"/>
</dbReference>
<organism evidence="13 14">
    <name type="scientific">Dickeya aquatica</name>
    <dbReference type="NCBI Taxonomy" id="1401087"/>
    <lineage>
        <taxon>Bacteria</taxon>
        <taxon>Pseudomonadati</taxon>
        <taxon>Pseudomonadota</taxon>
        <taxon>Gammaproteobacteria</taxon>
        <taxon>Enterobacterales</taxon>
        <taxon>Pectobacteriaceae</taxon>
        <taxon>Dickeya</taxon>
    </lineage>
</organism>
<dbReference type="SUPFAM" id="SSF53955">
    <property type="entry name" value="Lysozyme-like"/>
    <property type="match status" value="1"/>
</dbReference>
<evidence type="ECO:0000256" key="4">
    <source>
        <dbReference type="ARBA" id="ARBA00022729"/>
    </source>
</evidence>
<keyword evidence="13" id="KW-0326">Glycosidase</keyword>
<dbReference type="GO" id="GO:0016798">
    <property type="term" value="F:hydrolase activity, acting on glycosyl bonds"/>
    <property type="evidence" value="ECO:0007669"/>
    <property type="project" value="UniProtKB-KW"/>
</dbReference>
<dbReference type="Pfam" id="PF01464">
    <property type="entry name" value="SLT"/>
    <property type="match status" value="1"/>
</dbReference>
<dbReference type="PROSITE" id="PS51257">
    <property type="entry name" value="PROKAR_LIPOPROTEIN"/>
    <property type="match status" value="1"/>
</dbReference>
<evidence type="ECO:0000256" key="8">
    <source>
        <dbReference type="ARBA" id="ARBA00023239"/>
    </source>
</evidence>
<keyword evidence="8" id="KW-0456">Lyase</keyword>
<feature type="domain" description="Transglycosylase SLT" evidence="11">
    <location>
        <begin position="194"/>
        <end position="316"/>
    </location>
</feature>
<dbReference type="InterPro" id="IPR023346">
    <property type="entry name" value="Lysozyme-like_dom_sf"/>
</dbReference>
<reference evidence="13 14" key="1">
    <citation type="submission" date="2016-09" db="EMBL/GenBank/DDBJ databases">
        <authorList>
            <person name="Reverchon S."/>
            <person name="Nasser W."/>
            <person name="Leonard S."/>
            <person name="Brochier C."/>
            <person name="Duprey A."/>
        </authorList>
    </citation>
    <scope>NUCLEOTIDE SEQUENCE [LARGE SCALE GENOMIC DNA]</scope>
    <source>
        <strain evidence="13 14">174/2</strain>
    </source>
</reference>
<dbReference type="AlphaFoldDB" id="A0A375AE71"/>
<dbReference type="RefSeq" id="WP_180706167.1">
    <property type="nucleotide sequence ID" value="NZ_LT615367.1"/>
</dbReference>
<dbReference type="GO" id="GO:0008933">
    <property type="term" value="F:peptidoglycan lytic transglycosylase activity"/>
    <property type="evidence" value="ECO:0007669"/>
    <property type="project" value="InterPro"/>
</dbReference>
<comment type="catalytic activity">
    <reaction evidence="1">
        <text>Exolytic cleavage of the (1-&gt;4)-beta-glycosidic linkage between N-acetylmuramic acid (MurNAc) and N-acetylglucosamine (GlcNAc) residues in peptidoglycan, from either the reducing or the non-reducing ends of the peptidoglycan chains, with concomitant formation of a 1,6-anhydrobond in the MurNAc residue.</text>
        <dbReference type="EC" id="4.2.2.n1"/>
    </reaction>
</comment>
<evidence type="ECO:0000259" key="11">
    <source>
        <dbReference type="Pfam" id="PF01464"/>
    </source>
</evidence>
<dbReference type="PANTHER" id="PTHR37423">
    <property type="entry name" value="SOLUBLE LYTIC MUREIN TRANSGLYCOSYLASE-RELATED"/>
    <property type="match status" value="1"/>
</dbReference>
<proteinExistence type="inferred from homology"/>
<protein>
    <recommendedName>
        <fullName evidence="3">peptidoglycan lytic exotransglycosylase</fullName>
        <ecNumber evidence="3">4.2.2.n1</ecNumber>
    </recommendedName>
</protein>
<evidence type="ECO:0000256" key="5">
    <source>
        <dbReference type="ARBA" id="ARBA00023136"/>
    </source>
</evidence>
<evidence type="ECO:0000256" key="3">
    <source>
        <dbReference type="ARBA" id="ARBA00012587"/>
    </source>
</evidence>
<comment type="similarity">
    <text evidence="2">Belongs to the transglycosylase Slt family.</text>
</comment>
<evidence type="ECO:0000256" key="6">
    <source>
        <dbReference type="ARBA" id="ARBA00023139"/>
    </source>
</evidence>
<dbReference type="GO" id="GO:0016020">
    <property type="term" value="C:membrane"/>
    <property type="evidence" value="ECO:0007669"/>
    <property type="project" value="InterPro"/>
</dbReference>
<dbReference type="GO" id="GO:0000270">
    <property type="term" value="P:peptidoglycan metabolic process"/>
    <property type="evidence" value="ECO:0007669"/>
    <property type="project" value="InterPro"/>
</dbReference>
<keyword evidence="5" id="KW-0472">Membrane</keyword>
<dbReference type="Proteomes" id="UP000294820">
    <property type="component" value="Chromosome 1"/>
</dbReference>
<evidence type="ECO:0000259" key="12">
    <source>
        <dbReference type="Pfam" id="PF11873"/>
    </source>
</evidence>
<evidence type="ECO:0000256" key="2">
    <source>
        <dbReference type="ARBA" id="ARBA00007734"/>
    </source>
</evidence>
<keyword evidence="13" id="KW-0378">Hydrolase</keyword>
<keyword evidence="9" id="KW-0449">Lipoprotein</keyword>
<dbReference type="InterPro" id="IPR024570">
    <property type="entry name" value="Murein_transglycosylaseC_N"/>
</dbReference>
<dbReference type="NCBIfam" id="NF008670">
    <property type="entry name" value="PRK11671.1"/>
    <property type="match status" value="1"/>
</dbReference>
<accession>A0A375AE71</accession>
<dbReference type="GO" id="GO:0071555">
    <property type="term" value="P:cell wall organization"/>
    <property type="evidence" value="ECO:0007669"/>
    <property type="project" value="UniProtKB-KW"/>
</dbReference>
<dbReference type="Pfam" id="PF11873">
    <property type="entry name" value="Mltc_N"/>
    <property type="match status" value="1"/>
</dbReference>
<gene>
    <name evidence="13" type="primary">mltC</name>
    <name evidence="13" type="ORF">DAQ1742_03370</name>
</gene>
<keyword evidence="14" id="KW-1185">Reference proteome</keyword>
<feature type="domain" description="Murein transglycosylase-C N-terminal" evidence="12">
    <location>
        <begin position="30"/>
        <end position="190"/>
    </location>
</feature>
<dbReference type="CDD" id="cd16893">
    <property type="entry name" value="LT_MltC_MltE"/>
    <property type="match status" value="1"/>
</dbReference>
<dbReference type="FunFam" id="1.10.530.10:FF:000002">
    <property type="entry name" value="Membrane-bound lytic murein transglycosylase C"/>
    <property type="match status" value="1"/>
</dbReference>
<name>A0A375AE71_9GAMM</name>
<dbReference type="EC" id="4.2.2.n1" evidence="3"/>
<evidence type="ECO:0000256" key="7">
    <source>
        <dbReference type="ARBA" id="ARBA00023237"/>
    </source>
</evidence>
<keyword evidence="10" id="KW-0961">Cell wall biogenesis/degradation</keyword>
<keyword evidence="4" id="KW-0732">Signal</keyword>